<dbReference type="Pfam" id="PF00240">
    <property type="entry name" value="ubiquitin"/>
    <property type="match status" value="1"/>
</dbReference>
<accession>A0AAD3CU42</accession>
<feature type="compositionally biased region" description="Basic and acidic residues" evidence="1">
    <location>
        <begin position="252"/>
        <end position="278"/>
    </location>
</feature>
<dbReference type="InterPro" id="IPR050158">
    <property type="entry name" value="Ubiquitin_ubiquitin-like"/>
</dbReference>
<dbReference type="InterPro" id="IPR000626">
    <property type="entry name" value="Ubiquitin-like_dom"/>
</dbReference>
<keyword evidence="4" id="KW-0687">Ribonucleoprotein</keyword>
<keyword evidence="2" id="KW-0812">Transmembrane</keyword>
<dbReference type="PANTHER" id="PTHR10666">
    <property type="entry name" value="UBIQUITIN"/>
    <property type="match status" value="1"/>
</dbReference>
<dbReference type="AlphaFoldDB" id="A0AAD3CU42"/>
<evidence type="ECO:0000256" key="1">
    <source>
        <dbReference type="SAM" id="MobiDB-lite"/>
    </source>
</evidence>
<dbReference type="GO" id="GO:0005840">
    <property type="term" value="C:ribosome"/>
    <property type="evidence" value="ECO:0007669"/>
    <property type="project" value="UniProtKB-KW"/>
</dbReference>
<comment type="caution">
    <text evidence="4">The sequence shown here is derived from an EMBL/GenBank/DDBJ whole genome shotgun (WGS) entry which is preliminary data.</text>
</comment>
<keyword evidence="4" id="KW-0689">Ribosomal protein</keyword>
<feature type="compositionally biased region" description="Basic residues" evidence="1">
    <location>
        <begin position="197"/>
        <end position="206"/>
    </location>
</feature>
<feature type="region of interest" description="Disordered" evidence="1">
    <location>
        <begin position="197"/>
        <end position="278"/>
    </location>
</feature>
<evidence type="ECO:0000313" key="5">
    <source>
        <dbReference type="Proteomes" id="UP001054902"/>
    </source>
</evidence>
<proteinExistence type="predicted"/>
<dbReference type="SUPFAM" id="SSF54236">
    <property type="entry name" value="Ubiquitin-like"/>
    <property type="match status" value="1"/>
</dbReference>
<feature type="compositionally biased region" description="Polar residues" evidence="1">
    <location>
        <begin position="218"/>
        <end position="227"/>
    </location>
</feature>
<dbReference type="PROSITE" id="PS50053">
    <property type="entry name" value="UBIQUITIN_2"/>
    <property type="match status" value="1"/>
</dbReference>
<dbReference type="EMBL" id="BLLK01000045">
    <property type="protein sequence ID" value="GFH52163.1"/>
    <property type="molecule type" value="Genomic_DNA"/>
</dbReference>
<evidence type="ECO:0000256" key="2">
    <source>
        <dbReference type="SAM" id="Phobius"/>
    </source>
</evidence>
<gene>
    <name evidence="4" type="ORF">CTEN210_08639</name>
</gene>
<keyword evidence="2" id="KW-0472">Membrane</keyword>
<dbReference type="SMART" id="SM00213">
    <property type="entry name" value="UBQ"/>
    <property type="match status" value="1"/>
</dbReference>
<dbReference type="Proteomes" id="UP001054902">
    <property type="component" value="Unassembled WGS sequence"/>
</dbReference>
<dbReference type="SUPFAM" id="SSF54171">
    <property type="entry name" value="DNA-binding domain"/>
    <property type="match status" value="1"/>
</dbReference>
<dbReference type="InterPro" id="IPR016177">
    <property type="entry name" value="DNA-bd_dom_sf"/>
</dbReference>
<feature type="transmembrane region" description="Helical" evidence="2">
    <location>
        <begin position="49"/>
        <end position="67"/>
    </location>
</feature>
<keyword evidence="2" id="KW-1133">Transmembrane helix</keyword>
<name>A0AAD3CU42_9STRA</name>
<dbReference type="Gene3D" id="3.10.20.90">
    <property type="entry name" value="Phosphatidylinositol 3-kinase Catalytic Subunit, Chain A, domain 1"/>
    <property type="match status" value="1"/>
</dbReference>
<dbReference type="InterPro" id="IPR029071">
    <property type="entry name" value="Ubiquitin-like_domsf"/>
</dbReference>
<dbReference type="FunFam" id="3.10.20.90:FF:000005">
    <property type="entry name" value="Polyubiquitin 11"/>
    <property type="match status" value="1"/>
</dbReference>
<dbReference type="InterPro" id="IPR019956">
    <property type="entry name" value="Ubiquitin_dom"/>
</dbReference>
<evidence type="ECO:0000313" key="4">
    <source>
        <dbReference type="EMBL" id="GFH52163.1"/>
    </source>
</evidence>
<keyword evidence="5" id="KW-1185">Reference proteome</keyword>
<reference evidence="4 5" key="1">
    <citation type="journal article" date="2021" name="Sci. Rep.">
        <title>The genome of the diatom Chaetoceros tenuissimus carries an ancient integrated fragment of an extant virus.</title>
        <authorList>
            <person name="Hongo Y."/>
            <person name="Kimura K."/>
            <person name="Takaki Y."/>
            <person name="Yoshida Y."/>
            <person name="Baba S."/>
            <person name="Kobayashi G."/>
            <person name="Nagasaki K."/>
            <person name="Hano T."/>
            <person name="Tomaru Y."/>
        </authorList>
    </citation>
    <scope>NUCLEOTIDE SEQUENCE [LARGE SCALE GENOMIC DNA]</scope>
    <source>
        <strain evidence="4 5">NIES-3715</strain>
    </source>
</reference>
<dbReference type="PRINTS" id="PR00348">
    <property type="entry name" value="UBIQUITIN"/>
</dbReference>
<protein>
    <submittedName>
        <fullName evidence="4">Ubiquitin-40S ribosomal protein S27a</fullName>
    </submittedName>
</protein>
<feature type="domain" description="Ubiquitin-like" evidence="3">
    <location>
        <begin position="123"/>
        <end position="198"/>
    </location>
</feature>
<dbReference type="GO" id="GO:0003677">
    <property type="term" value="F:DNA binding"/>
    <property type="evidence" value="ECO:0007669"/>
    <property type="project" value="InterPro"/>
</dbReference>
<organism evidence="4 5">
    <name type="scientific">Chaetoceros tenuissimus</name>
    <dbReference type="NCBI Taxonomy" id="426638"/>
    <lineage>
        <taxon>Eukaryota</taxon>
        <taxon>Sar</taxon>
        <taxon>Stramenopiles</taxon>
        <taxon>Ochrophyta</taxon>
        <taxon>Bacillariophyta</taxon>
        <taxon>Coscinodiscophyceae</taxon>
        <taxon>Chaetocerotophycidae</taxon>
        <taxon>Chaetocerotales</taxon>
        <taxon>Chaetocerotaceae</taxon>
        <taxon>Chaetoceros</taxon>
    </lineage>
</organism>
<sequence length="937" mass="108642">MNTFVWRITSKAVYQSFFILSYLVTHDLSYRVNALQRHPPFRGAYHVRLMILSGPMLSAWFCAVYGWTSAMYLAAAIADRVAYFHYRNVMGVIKEWFPDPPCKPPDGYIAGKEFHENAQSTHMQIIVKTLTGRIITLDVEGSDTIDNVKTKIQDKEGILSEQQILIFARKQLDDGHTLSDYNIQKESTLHLVLRLRGGGKKGHKRKQVDENAIDENNENYSSGTIPASSSSSKKSKRKEKQSTTSRTKKKPKGGEASEKKAASKEAAKARRAELTKDEDYQDASTILQELKQAFDISKLDPVTGSEHVRKQIMNIASLTGSYKQYMADYGEDSTYKELSIMDNIVHSFVTQVDFEKALIIILLHFPTLNIIKTSLEQSNKGGNCFESASINLLLKTIMLILKANGLLSEEFTLEDFNMLLFDINPVKLQAQAFKDISATDEFEKVFVKLPEDCRKFESEEKYAKFRRDTEKLILETFEELVKLCKKEVFIVKHGAWTKDFAKDLGKDLEDATKLIVESCCHPHKLLALFAKEEDIRQIFRTYIALFRLADKKEYTSIWPTEDELNLATRFWAAGAILPQCMDKDSPEYIQWKENMIASLPQRKKDMNEFLKWLELAPQGVPKNSPVYIKWIMENPLKDSEKFCEWYLKLIMSLPQCKPKDSDEYKKWYRKLIESLPQCMKDSEQFKKWLETAPQGVPKNSPEYIKWIMEHPLKDSEKFCEWYLKLIMSLPQCSPKDSEKFQEWIDSHLQNISSNKAKDSDEFKKWYRKTFGREYTDSPLFTMRQKLADHKKELQEQQSQVPKESSNTISAPNVPAMQEISQRYGEPLDTLLYRERNLSYECDTKGRVVHNFRKLEQKFNGVSLCKRTNKYVAQIMLDDVTFCLGAFALASDAAKTYDDFAILLNRKRLEENRRAKYSVNFRYSREYISARIEEIQTK</sequence>
<evidence type="ECO:0000259" key="3">
    <source>
        <dbReference type="PROSITE" id="PS50053"/>
    </source>
</evidence>